<dbReference type="PANTHER" id="PTHR23527:SF1">
    <property type="entry name" value="BLL3282 PROTEIN"/>
    <property type="match status" value="1"/>
</dbReference>
<evidence type="ECO:0000256" key="5">
    <source>
        <dbReference type="SAM" id="Phobius"/>
    </source>
</evidence>
<gene>
    <name evidence="7" type="ORF">FEF27_01525</name>
</gene>
<dbReference type="Pfam" id="PF07690">
    <property type="entry name" value="MFS_1"/>
    <property type="match status" value="1"/>
</dbReference>
<dbReference type="GO" id="GO:0005886">
    <property type="term" value="C:plasma membrane"/>
    <property type="evidence" value="ECO:0007669"/>
    <property type="project" value="UniProtKB-SubCell"/>
</dbReference>
<dbReference type="PROSITE" id="PS50850">
    <property type="entry name" value="MFS"/>
    <property type="match status" value="1"/>
</dbReference>
<dbReference type="RefSeq" id="WP_138169075.1">
    <property type="nucleotide sequence ID" value="NZ_VAWA01000002.1"/>
</dbReference>
<keyword evidence="8" id="KW-1185">Reference proteome</keyword>
<feature type="transmembrane region" description="Helical" evidence="5">
    <location>
        <begin position="77"/>
        <end position="107"/>
    </location>
</feature>
<evidence type="ECO:0000256" key="4">
    <source>
        <dbReference type="ARBA" id="ARBA00023136"/>
    </source>
</evidence>
<feature type="transmembrane region" description="Helical" evidence="5">
    <location>
        <begin position="255"/>
        <end position="276"/>
    </location>
</feature>
<dbReference type="OrthoDB" id="7030876at2"/>
<feature type="domain" description="Major facilitator superfamily (MFS) profile" evidence="6">
    <location>
        <begin position="8"/>
        <end position="409"/>
    </location>
</feature>
<dbReference type="Proteomes" id="UP000306544">
    <property type="component" value="Unassembled WGS sequence"/>
</dbReference>
<dbReference type="Gene3D" id="1.20.1250.20">
    <property type="entry name" value="MFS general substrate transporter like domains"/>
    <property type="match status" value="1"/>
</dbReference>
<keyword evidence="4 5" id="KW-0472">Membrane</keyword>
<feature type="transmembrane region" description="Helical" evidence="5">
    <location>
        <begin position="379"/>
        <end position="399"/>
    </location>
</feature>
<dbReference type="InterPro" id="IPR020846">
    <property type="entry name" value="MFS_dom"/>
</dbReference>
<dbReference type="PANTHER" id="PTHR23527">
    <property type="entry name" value="BLL3282 PROTEIN"/>
    <property type="match status" value="1"/>
</dbReference>
<dbReference type="GO" id="GO:0022857">
    <property type="term" value="F:transmembrane transporter activity"/>
    <property type="evidence" value="ECO:0007669"/>
    <property type="project" value="InterPro"/>
</dbReference>
<evidence type="ECO:0000256" key="1">
    <source>
        <dbReference type="ARBA" id="ARBA00004651"/>
    </source>
</evidence>
<feature type="transmembrane region" description="Helical" evidence="5">
    <location>
        <begin position="288"/>
        <end position="308"/>
    </location>
</feature>
<comment type="caution">
    <text evidence="7">The sequence shown here is derived from an EMBL/GenBank/DDBJ whole genome shotgun (WGS) entry which is preliminary data.</text>
</comment>
<evidence type="ECO:0000256" key="2">
    <source>
        <dbReference type="ARBA" id="ARBA00022692"/>
    </source>
</evidence>
<keyword evidence="2 5" id="KW-0812">Transmembrane</keyword>
<feature type="non-terminal residue" evidence="7">
    <location>
        <position position="409"/>
    </location>
</feature>
<evidence type="ECO:0000259" key="6">
    <source>
        <dbReference type="PROSITE" id="PS50850"/>
    </source>
</evidence>
<evidence type="ECO:0000313" key="7">
    <source>
        <dbReference type="EMBL" id="TLP79314.1"/>
    </source>
</evidence>
<proteinExistence type="predicted"/>
<evidence type="ECO:0000256" key="3">
    <source>
        <dbReference type="ARBA" id="ARBA00022989"/>
    </source>
</evidence>
<feature type="transmembrane region" description="Helical" evidence="5">
    <location>
        <begin position="51"/>
        <end position="70"/>
    </location>
</feature>
<keyword evidence="3 5" id="KW-1133">Transmembrane helix</keyword>
<feature type="transmembrane region" description="Helical" evidence="5">
    <location>
        <begin position="351"/>
        <end position="373"/>
    </location>
</feature>
<feature type="transmembrane region" description="Helical" evidence="5">
    <location>
        <begin position="163"/>
        <end position="184"/>
    </location>
</feature>
<evidence type="ECO:0000313" key="8">
    <source>
        <dbReference type="Proteomes" id="UP000306544"/>
    </source>
</evidence>
<organism evidence="7 8">
    <name type="scientific">Nesterenkonia sphaerica</name>
    <dbReference type="NCBI Taxonomy" id="1804988"/>
    <lineage>
        <taxon>Bacteria</taxon>
        <taxon>Bacillati</taxon>
        <taxon>Actinomycetota</taxon>
        <taxon>Actinomycetes</taxon>
        <taxon>Micrococcales</taxon>
        <taxon>Micrococcaceae</taxon>
        <taxon>Nesterenkonia</taxon>
    </lineage>
</organism>
<reference evidence="7 8" key="1">
    <citation type="submission" date="2019-05" db="EMBL/GenBank/DDBJ databases">
        <title>Nesterenkonia sp. GY239, isolated from the Southern Atlantic Ocean.</title>
        <authorList>
            <person name="Zhang G."/>
        </authorList>
    </citation>
    <scope>NUCLEOTIDE SEQUENCE [LARGE SCALE GENOMIC DNA]</scope>
    <source>
        <strain evidence="7 8">GY239</strain>
    </source>
</reference>
<dbReference type="InterPro" id="IPR036259">
    <property type="entry name" value="MFS_trans_sf"/>
</dbReference>
<accession>A0A5R9AMD4</accession>
<feature type="transmembrane region" description="Helical" evidence="5">
    <location>
        <begin position="12"/>
        <end position="31"/>
    </location>
</feature>
<dbReference type="AlphaFoldDB" id="A0A5R9AMD4"/>
<feature type="transmembrane region" description="Helical" evidence="5">
    <location>
        <begin position="314"/>
        <end position="339"/>
    </location>
</feature>
<comment type="subcellular location">
    <subcellularLocation>
        <location evidence="1">Cell membrane</location>
        <topology evidence="1">Multi-pass membrane protein</topology>
    </subcellularLocation>
</comment>
<dbReference type="EMBL" id="VAWA01000002">
    <property type="protein sequence ID" value="TLP79314.1"/>
    <property type="molecule type" value="Genomic_DNA"/>
</dbReference>
<protein>
    <submittedName>
        <fullName evidence="7">MFS transporter</fullName>
    </submittedName>
</protein>
<dbReference type="InterPro" id="IPR052952">
    <property type="entry name" value="MFS-Transporter"/>
</dbReference>
<feature type="transmembrane region" description="Helical" evidence="5">
    <location>
        <begin position="221"/>
        <end position="243"/>
    </location>
</feature>
<dbReference type="SUPFAM" id="SSF103473">
    <property type="entry name" value="MFS general substrate transporter"/>
    <property type="match status" value="1"/>
</dbReference>
<name>A0A5R9AMD4_9MICC</name>
<dbReference type="InterPro" id="IPR011701">
    <property type="entry name" value="MFS"/>
</dbReference>
<sequence length="409" mass="41151">MCNAPEGKAGPGLLSLLLGAVGVGPLLLYGLSATSDRVILDLGIDEAQFGLLATVGFASAALGNATLARVADRRSDLFLMTVVFLLAASALLLAAVPAGYVVLLIAVGLSGLAQSFPNGVTNRILLERVAGKRRIGWVGIKQSGVQASQLAASLAFPLLALAVGWRGAAAVITLIPLVLLVFTWRILRTVPLLPEVASEPTEPSSESAEAKPASSTGYPGMVWALAAFGLLNGIGVQATNVYLPLFAVRELDFSLVLGGVTAAVAGAVGVTARIGWARVMARGASGPRVLLSLAGLALLGAVTFYVVGATGWAGLLWVAVCLHGASALGVSVVLMSVLVRSIPSGQMASASGITTAGLFAGFSVGPALMGAVVSSPGGFGLGWATVALVYLACAALAAVRACQVVCVRG</sequence>